<protein>
    <submittedName>
        <fullName evidence="2">Uncharacterized protein</fullName>
    </submittedName>
</protein>
<evidence type="ECO:0000256" key="1">
    <source>
        <dbReference type="SAM" id="MobiDB-lite"/>
    </source>
</evidence>
<sequence>PFLRGRESIIRQQKKSEHRGRESIIRQQKKSEHSENLPVSKFTMLQERKNFLKKITHFGFKLPGLLWISLSHPGFLSRILPIPWFFRSGYTRFFFIHSMVNQTLSKFLLYHIQNLKL</sequence>
<comment type="caution">
    <text evidence="2">The sequence shown here is derived from an EMBL/GenBank/DDBJ whole genome shotgun (WGS) entry which is preliminary data.</text>
</comment>
<reference evidence="2 3" key="1">
    <citation type="submission" date="2024-04" db="EMBL/GenBank/DDBJ databases">
        <authorList>
            <person name="Rising A."/>
            <person name="Reimegard J."/>
            <person name="Sonavane S."/>
            <person name="Akerstrom W."/>
            <person name="Nylinder S."/>
            <person name="Hedman E."/>
            <person name="Kallberg Y."/>
        </authorList>
    </citation>
    <scope>NUCLEOTIDE SEQUENCE [LARGE SCALE GENOMIC DNA]</scope>
</reference>
<accession>A0AAV2BMT9</accession>
<dbReference type="AlphaFoldDB" id="A0AAV2BMT9"/>
<feature type="region of interest" description="Disordered" evidence="1">
    <location>
        <begin position="1"/>
        <end position="35"/>
    </location>
</feature>
<dbReference type="Proteomes" id="UP001497382">
    <property type="component" value="Unassembled WGS sequence"/>
</dbReference>
<proteinExistence type="predicted"/>
<organism evidence="2 3">
    <name type="scientific">Larinioides sclopetarius</name>
    <dbReference type="NCBI Taxonomy" id="280406"/>
    <lineage>
        <taxon>Eukaryota</taxon>
        <taxon>Metazoa</taxon>
        <taxon>Ecdysozoa</taxon>
        <taxon>Arthropoda</taxon>
        <taxon>Chelicerata</taxon>
        <taxon>Arachnida</taxon>
        <taxon>Araneae</taxon>
        <taxon>Araneomorphae</taxon>
        <taxon>Entelegynae</taxon>
        <taxon>Araneoidea</taxon>
        <taxon>Araneidae</taxon>
        <taxon>Larinioides</taxon>
    </lineage>
</organism>
<dbReference type="EMBL" id="CAXIEN010000425">
    <property type="protein sequence ID" value="CAL1297472.1"/>
    <property type="molecule type" value="Genomic_DNA"/>
</dbReference>
<feature type="non-terminal residue" evidence="2">
    <location>
        <position position="1"/>
    </location>
</feature>
<keyword evidence="3" id="KW-1185">Reference proteome</keyword>
<gene>
    <name evidence="2" type="ORF">LARSCL_LOCUS20316</name>
</gene>
<evidence type="ECO:0000313" key="2">
    <source>
        <dbReference type="EMBL" id="CAL1297472.1"/>
    </source>
</evidence>
<feature type="compositionally biased region" description="Basic and acidic residues" evidence="1">
    <location>
        <begin position="19"/>
        <end position="35"/>
    </location>
</feature>
<evidence type="ECO:0000313" key="3">
    <source>
        <dbReference type="Proteomes" id="UP001497382"/>
    </source>
</evidence>
<name>A0AAV2BMT9_9ARAC</name>